<dbReference type="GO" id="GO:0016787">
    <property type="term" value="F:hydrolase activity"/>
    <property type="evidence" value="ECO:0007669"/>
    <property type="project" value="UniProtKB-KW"/>
</dbReference>
<feature type="chain" id="PRO_5002749008" evidence="1">
    <location>
        <begin position="19"/>
        <end position="129"/>
    </location>
</feature>
<keyword evidence="2" id="KW-0378">Hydrolase</keyword>
<keyword evidence="1" id="KW-0732">Signal</keyword>
<keyword evidence="3" id="KW-1185">Reference proteome</keyword>
<dbReference type="GeneID" id="6073070"/>
<dbReference type="OrthoDB" id="2160638at2759"/>
<dbReference type="RefSeq" id="XP_001877665.1">
    <property type="nucleotide sequence ID" value="XM_001877630.1"/>
</dbReference>
<organism evidence="3">
    <name type="scientific">Laccaria bicolor (strain S238N-H82 / ATCC MYA-4686)</name>
    <name type="common">Bicoloured deceiver</name>
    <name type="synonym">Laccaria laccata var. bicolor</name>
    <dbReference type="NCBI Taxonomy" id="486041"/>
    <lineage>
        <taxon>Eukaryota</taxon>
        <taxon>Fungi</taxon>
        <taxon>Dikarya</taxon>
        <taxon>Basidiomycota</taxon>
        <taxon>Agaricomycotina</taxon>
        <taxon>Agaricomycetes</taxon>
        <taxon>Agaricomycetidae</taxon>
        <taxon>Agaricales</taxon>
        <taxon>Agaricineae</taxon>
        <taxon>Hydnangiaceae</taxon>
        <taxon>Laccaria</taxon>
    </lineage>
</organism>
<dbReference type="Proteomes" id="UP000001194">
    <property type="component" value="Unassembled WGS sequence"/>
</dbReference>
<evidence type="ECO:0000313" key="2">
    <source>
        <dbReference type="EMBL" id="EDR11768.1"/>
    </source>
</evidence>
<feature type="signal peptide" evidence="1">
    <location>
        <begin position="1"/>
        <end position="18"/>
    </location>
</feature>
<dbReference type="Gene3D" id="3.20.20.80">
    <property type="entry name" value="Glycosidases"/>
    <property type="match status" value="1"/>
</dbReference>
<dbReference type="InParanoid" id="B0D053"/>
<dbReference type="AlphaFoldDB" id="B0D053"/>
<dbReference type="SUPFAM" id="SSF51445">
    <property type="entry name" value="(Trans)glycosidases"/>
    <property type="match status" value="1"/>
</dbReference>
<proteinExistence type="predicted"/>
<evidence type="ECO:0000313" key="3">
    <source>
        <dbReference type="Proteomes" id="UP000001194"/>
    </source>
</evidence>
<dbReference type="KEGG" id="lbc:LACBIDRAFT_313498"/>
<dbReference type="EMBL" id="DS547095">
    <property type="protein sequence ID" value="EDR11768.1"/>
    <property type="molecule type" value="Genomic_DNA"/>
</dbReference>
<accession>B0D053</accession>
<evidence type="ECO:0000256" key="1">
    <source>
        <dbReference type="SAM" id="SignalP"/>
    </source>
</evidence>
<dbReference type="HOGENOM" id="CLU_1949182_0_0_1"/>
<dbReference type="InterPro" id="IPR017853">
    <property type="entry name" value="GH"/>
</dbReference>
<name>B0D053_LACBS</name>
<gene>
    <name evidence="2" type="ORF">LACBIDRAFT_313498</name>
</gene>
<reference evidence="2 3" key="1">
    <citation type="journal article" date="2008" name="Nature">
        <title>The genome of Laccaria bicolor provides insights into mycorrhizal symbiosis.</title>
        <authorList>
            <person name="Martin F."/>
            <person name="Aerts A."/>
            <person name="Ahren D."/>
            <person name="Brun A."/>
            <person name="Danchin E.G.J."/>
            <person name="Duchaussoy F."/>
            <person name="Gibon J."/>
            <person name="Kohler A."/>
            <person name="Lindquist E."/>
            <person name="Pereda V."/>
            <person name="Salamov A."/>
            <person name="Shapiro H.J."/>
            <person name="Wuyts J."/>
            <person name="Blaudez D."/>
            <person name="Buee M."/>
            <person name="Brokstein P."/>
            <person name="Canbaeck B."/>
            <person name="Cohen D."/>
            <person name="Courty P.E."/>
            <person name="Coutinho P.M."/>
            <person name="Delaruelle C."/>
            <person name="Detter J.C."/>
            <person name="Deveau A."/>
            <person name="DiFazio S."/>
            <person name="Duplessis S."/>
            <person name="Fraissinet-Tachet L."/>
            <person name="Lucic E."/>
            <person name="Frey-Klett P."/>
            <person name="Fourrey C."/>
            <person name="Feussner I."/>
            <person name="Gay G."/>
            <person name="Grimwood J."/>
            <person name="Hoegger P.J."/>
            <person name="Jain P."/>
            <person name="Kilaru S."/>
            <person name="Labbe J."/>
            <person name="Lin Y.C."/>
            <person name="Legue V."/>
            <person name="Le Tacon F."/>
            <person name="Marmeisse R."/>
            <person name="Melayah D."/>
            <person name="Montanini B."/>
            <person name="Muratet M."/>
            <person name="Nehls U."/>
            <person name="Niculita-Hirzel H."/>
            <person name="Oudot-Le Secq M.P."/>
            <person name="Peter M."/>
            <person name="Quesneville H."/>
            <person name="Rajashekar B."/>
            <person name="Reich M."/>
            <person name="Rouhier N."/>
            <person name="Schmutz J."/>
            <person name="Yin T."/>
            <person name="Chalot M."/>
            <person name="Henrissat B."/>
            <person name="Kuees U."/>
            <person name="Lucas S."/>
            <person name="Van de Peer Y."/>
            <person name="Podila G.K."/>
            <person name="Polle A."/>
            <person name="Pukkila P.J."/>
            <person name="Richardson P.M."/>
            <person name="Rouze P."/>
            <person name="Sanders I.R."/>
            <person name="Stajich J.E."/>
            <person name="Tunlid A."/>
            <person name="Tuskan G."/>
            <person name="Grigoriev I.V."/>
        </authorList>
    </citation>
    <scope>NUCLEOTIDE SEQUENCE [LARGE SCALE GENOMIC DNA]</scope>
    <source>
        <strain evidence="3">S238N-H82 / ATCC MYA-4686</strain>
    </source>
</reference>
<protein>
    <submittedName>
        <fullName evidence="2">Glycoside hydrolase family 30 protein</fullName>
    </submittedName>
</protein>
<sequence>MQTYPILVSLALAGSAASQQIWDIWQTTWDRLKLFSSLSPTSPINFVTPGPIGSADILVNDAIKFQTIAGFGGSLTDSSALILNNSKSNNSQNYWTLLNHLFSPMYAANAAGLNYIRVTVGASDFSANL</sequence>